<name>A0A9X6WHN5_BACTU</name>
<dbReference type="EMBL" id="NUVX01000081">
    <property type="protein sequence ID" value="PFJ29034.1"/>
    <property type="molecule type" value="Genomic_DNA"/>
</dbReference>
<gene>
    <name evidence="1" type="ORF">COJ15_32745</name>
</gene>
<reference evidence="1 2" key="1">
    <citation type="submission" date="2017-09" db="EMBL/GenBank/DDBJ databases">
        <title>Large-scale bioinformatics analysis of Bacillus genomes uncovers conserved roles of natural products in bacterial physiology.</title>
        <authorList>
            <consortium name="Agbiome Team Llc"/>
            <person name="Bleich R.M."/>
            <person name="Grubbs K.J."/>
            <person name="Santa Maria K.C."/>
            <person name="Allen S.E."/>
            <person name="Farag S."/>
            <person name="Shank E.A."/>
            <person name="Bowers A."/>
        </authorList>
    </citation>
    <scope>NUCLEOTIDE SEQUENCE [LARGE SCALE GENOMIC DNA]</scope>
    <source>
        <strain evidence="1 2">AFS085496</strain>
    </source>
</reference>
<dbReference type="RefSeq" id="WP_098517728.1">
    <property type="nucleotide sequence ID" value="NZ_NUVX01000081.1"/>
</dbReference>
<dbReference type="Proteomes" id="UP000224003">
    <property type="component" value="Unassembled WGS sequence"/>
</dbReference>
<dbReference type="AlphaFoldDB" id="A0A9X6WHN5"/>
<protein>
    <submittedName>
        <fullName evidence="1">Uncharacterized protein</fullName>
    </submittedName>
</protein>
<organism evidence="1 2">
    <name type="scientific">Bacillus thuringiensis</name>
    <dbReference type="NCBI Taxonomy" id="1428"/>
    <lineage>
        <taxon>Bacteria</taxon>
        <taxon>Bacillati</taxon>
        <taxon>Bacillota</taxon>
        <taxon>Bacilli</taxon>
        <taxon>Bacillales</taxon>
        <taxon>Bacillaceae</taxon>
        <taxon>Bacillus</taxon>
        <taxon>Bacillus cereus group</taxon>
    </lineage>
</organism>
<comment type="caution">
    <text evidence="1">The sequence shown here is derived from an EMBL/GenBank/DDBJ whole genome shotgun (WGS) entry which is preliminary data.</text>
</comment>
<evidence type="ECO:0000313" key="2">
    <source>
        <dbReference type="Proteomes" id="UP000224003"/>
    </source>
</evidence>
<accession>A0A9X6WHN5</accession>
<sequence>MKLVKLNVEIPQTIVEMENYIQDMIHKEIQKRGRSINNQIEVKTDEDKMKKLQQHYCFAGGAFSNLYIHQLNSHSIKGNVINDVDIYVDYAFFEESYIENIPGVENIQTENHRSGGYAINNWDTIREITRFNYKGLRFQVISLYHVERLWYFDFRFRNFYFKNGEVFASEGALQDIENKELVVASFGTPLATLIRGFKFEYELGFSLSDVSKQMLLYCLKHFKTDLRRVSELTEHITEYSVARDYVNETMQQLLDGNTGSITLYGGASAPVYNSDKAVYPFHEQSKFILECYNPSIGEDNYQALVQYKKNEFMGKEISVGDFNYKYFISFFEDNKTYLQDMIRVIGFVQLAKDFTNADFDKAEELFQIEKIELSKHREQIDNMIIALRDSKTCPEADILIPQRFKQHIYSVLKYKWSVTITHDVEDTLGSLHGEKLILNISSNIQIGNLTKSLATGKFELLQVQDGCYVLSNTEANSSYFYKRWVRKQLFLALQKELGKFRLGEKGDIATIRNFGKEGHWFQKISSDKAVLSRFQ</sequence>
<evidence type="ECO:0000313" key="1">
    <source>
        <dbReference type="EMBL" id="PFJ29034.1"/>
    </source>
</evidence>
<proteinExistence type="predicted"/>